<keyword evidence="2" id="KW-0378">Hydrolase</keyword>
<evidence type="ECO:0000256" key="1">
    <source>
        <dbReference type="ARBA" id="ARBA00010702"/>
    </source>
</evidence>
<reference evidence="3" key="1">
    <citation type="submission" date="2022-01" db="EMBL/GenBank/DDBJ databases">
        <authorList>
            <person name="Jo J.-H."/>
            <person name="Im W.-T."/>
        </authorList>
    </citation>
    <scope>NUCLEOTIDE SEQUENCE</scope>
    <source>
        <strain evidence="3">NA20</strain>
    </source>
</reference>
<protein>
    <submittedName>
        <fullName evidence="3">ADP-ribosylglycohydrolase family protein</fullName>
    </submittedName>
</protein>
<dbReference type="EMBL" id="JAKLTR010000010">
    <property type="protein sequence ID" value="MCG2615769.1"/>
    <property type="molecule type" value="Genomic_DNA"/>
</dbReference>
<proteinExistence type="inferred from homology"/>
<evidence type="ECO:0000256" key="2">
    <source>
        <dbReference type="ARBA" id="ARBA00022801"/>
    </source>
</evidence>
<dbReference type="InterPro" id="IPR050792">
    <property type="entry name" value="ADP-ribosylglycohydrolase"/>
</dbReference>
<dbReference type="RefSeq" id="WP_237873907.1">
    <property type="nucleotide sequence ID" value="NZ_JAKLTR010000010.1"/>
</dbReference>
<comment type="similarity">
    <text evidence="1">Belongs to the ADP-ribosylglycohydrolase family.</text>
</comment>
<dbReference type="Proteomes" id="UP001165367">
    <property type="component" value="Unassembled WGS sequence"/>
</dbReference>
<evidence type="ECO:0000313" key="3">
    <source>
        <dbReference type="EMBL" id="MCG2615769.1"/>
    </source>
</evidence>
<dbReference type="InterPro" id="IPR005502">
    <property type="entry name" value="Ribosyl_crysJ1"/>
</dbReference>
<dbReference type="InterPro" id="IPR036705">
    <property type="entry name" value="Ribosyl_crysJ1_sf"/>
</dbReference>
<dbReference type="SUPFAM" id="SSF101478">
    <property type="entry name" value="ADP-ribosylglycohydrolase"/>
    <property type="match status" value="1"/>
</dbReference>
<organism evidence="3 4">
    <name type="scientific">Terrimonas ginsenosidimutans</name>
    <dbReference type="NCBI Taxonomy" id="2908004"/>
    <lineage>
        <taxon>Bacteria</taxon>
        <taxon>Pseudomonadati</taxon>
        <taxon>Bacteroidota</taxon>
        <taxon>Chitinophagia</taxon>
        <taxon>Chitinophagales</taxon>
        <taxon>Chitinophagaceae</taxon>
        <taxon>Terrimonas</taxon>
    </lineage>
</organism>
<accession>A0ABS9KTW6</accession>
<dbReference type="Gene3D" id="1.10.4080.10">
    <property type="entry name" value="ADP-ribosylation/Crystallin J1"/>
    <property type="match status" value="1"/>
</dbReference>
<dbReference type="PANTHER" id="PTHR16222:SF24">
    <property type="entry name" value="ADP-RIBOSYLHYDROLASE ARH3"/>
    <property type="match status" value="1"/>
</dbReference>
<gene>
    <name evidence="3" type="ORF">LZZ85_15825</name>
</gene>
<keyword evidence="4" id="KW-1185">Reference proteome</keyword>
<dbReference type="PANTHER" id="PTHR16222">
    <property type="entry name" value="ADP-RIBOSYLGLYCOHYDROLASE"/>
    <property type="match status" value="1"/>
</dbReference>
<sequence length="314" mass="34325">MENNNNAKNILLGVAVGDALGVPVEFKSREYLKREPVQAMIGYGTHHQPAGTWSDDSSLTFCLAETLAGKFDLTKLAETFVNWKNHGYWSAHGEVFDIGISTNYAIDRLSRGTHPVNAGGDTEGDNGNGSLMRILPLALAFKGKNVDQQFQLTKEVSSLTHGHIRSVLCCFIYLQIASAILEGMNMSDALRTACSTVNKYLDETATCTIKERTVLVRILNDQLRVLEESQIPSSGYVVSTLEASIWCLLNTDNFRDAVLKAVNLGNDTDTTGAVTGGLAALLYGWESIPPEWLNILARKDAIIDLAERLSVKTN</sequence>
<name>A0ABS9KTW6_9BACT</name>
<comment type="caution">
    <text evidence="3">The sequence shown here is derived from an EMBL/GenBank/DDBJ whole genome shotgun (WGS) entry which is preliminary data.</text>
</comment>
<dbReference type="Pfam" id="PF03747">
    <property type="entry name" value="ADP_ribosyl_GH"/>
    <property type="match status" value="1"/>
</dbReference>
<evidence type="ECO:0000313" key="4">
    <source>
        <dbReference type="Proteomes" id="UP001165367"/>
    </source>
</evidence>